<keyword evidence="2" id="KW-1185">Reference proteome</keyword>
<reference evidence="1 2" key="1">
    <citation type="submission" date="2017-11" db="EMBL/GenBank/DDBJ databases">
        <title>De-novo sequencing of pomegranate (Punica granatum L.) genome.</title>
        <authorList>
            <person name="Akparov Z."/>
            <person name="Amiraslanov A."/>
            <person name="Hajiyeva S."/>
            <person name="Abbasov M."/>
            <person name="Kaur K."/>
            <person name="Hamwieh A."/>
            <person name="Solovyev V."/>
            <person name="Salamov A."/>
            <person name="Braich B."/>
            <person name="Kosarev P."/>
            <person name="Mahmoud A."/>
            <person name="Hajiyev E."/>
            <person name="Babayeva S."/>
            <person name="Izzatullayeva V."/>
            <person name="Mammadov A."/>
            <person name="Mammadov A."/>
            <person name="Sharifova S."/>
            <person name="Ojaghi J."/>
            <person name="Eynullazada K."/>
            <person name="Bayramov B."/>
            <person name="Abdulazimova A."/>
            <person name="Shahmuradov I."/>
        </authorList>
    </citation>
    <scope>NUCLEOTIDE SEQUENCE [LARGE SCALE GENOMIC DNA]</scope>
    <source>
        <strain evidence="2">cv. AG2017</strain>
        <tissue evidence="1">Leaf</tissue>
    </source>
</reference>
<gene>
    <name evidence="1" type="ORF">CRG98_041766</name>
</gene>
<proteinExistence type="predicted"/>
<name>A0A2I0I2Z8_PUNGR</name>
<organism evidence="1 2">
    <name type="scientific">Punica granatum</name>
    <name type="common">Pomegranate</name>
    <dbReference type="NCBI Taxonomy" id="22663"/>
    <lineage>
        <taxon>Eukaryota</taxon>
        <taxon>Viridiplantae</taxon>
        <taxon>Streptophyta</taxon>
        <taxon>Embryophyta</taxon>
        <taxon>Tracheophyta</taxon>
        <taxon>Spermatophyta</taxon>
        <taxon>Magnoliopsida</taxon>
        <taxon>eudicotyledons</taxon>
        <taxon>Gunneridae</taxon>
        <taxon>Pentapetalae</taxon>
        <taxon>rosids</taxon>
        <taxon>malvids</taxon>
        <taxon>Myrtales</taxon>
        <taxon>Lythraceae</taxon>
        <taxon>Punica</taxon>
    </lineage>
</organism>
<evidence type="ECO:0000313" key="2">
    <source>
        <dbReference type="Proteomes" id="UP000233551"/>
    </source>
</evidence>
<dbReference type="AlphaFoldDB" id="A0A2I0I2Z8"/>
<protein>
    <submittedName>
        <fullName evidence="1">Uncharacterized protein</fullName>
    </submittedName>
</protein>
<dbReference type="Proteomes" id="UP000233551">
    <property type="component" value="Unassembled WGS sequence"/>
</dbReference>
<sequence>MPPRWADSAGGISDFWHIPSPSTENGLRGAVPGTRKSRLGQYHLSYRRAAPASRRLRGHFGHFVGPSLSAKSRR</sequence>
<comment type="caution">
    <text evidence="1">The sequence shown here is derived from an EMBL/GenBank/DDBJ whole genome shotgun (WGS) entry which is preliminary data.</text>
</comment>
<dbReference type="EMBL" id="PGOL01004300">
    <property type="protein sequence ID" value="PKI37816.1"/>
    <property type="molecule type" value="Genomic_DNA"/>
</dbReference>
<accession>A0A2I0I2Z8</accession>
<evidence type="ECO:0000313" key="1">
    <source>
        <dbReference type="EMBL" id="PKI37816.1"/>
    </source>
</evidence>